<feature type="region of interest" description="Disordered" evidence="6">
    <location>
        <begin position="589"/>
        <end position="623"/>
    </location>
</feature>
<evidence type="ECO:0000256" key="5">
    <source>
        <dbReference type="ARBA" id="ARBA00023136"/>
    </source>
</evidence>
<evidence type="ECO:0000256" key="3">
    <source>
        <dbReference type="ARBA" id="ARBA00022692"/>
    </source>
</evidence>
<evidence type="ECO:0000313" key="10">
    <source>
        <dbReference type="Proteomes" id="UP000030182"/>
    </source>
</evidence>
<keyword evidence="5 7" id="KW-0472">Membrane</keyword>
<sequence length="623" mass="68061">MRFALGWREKLLVTIFAAAGALWVAVMAARGLTRAVCGEWPTRTGNDALLVRVIGVLSGDLLGWVGSAADGCRISNASAWVLVMVVVLVVVFALLALFQYFEARRLTPQYLRKQLLARKEVFAGRGEVKREVGADVAIDRGRKVRPKHAEKVKRRFKPEDAAFHLGKSQGVDVFLSMEDAVLLIGPPRSGKGYGILTRQIIEMPGPVVTTSTRGDNMEATIAARAKKGPVYVLDPENVTGRRSTMKWSPITGCENGVVARKRAQLLVDATGLGAGEGGNNQEFATKAVEILQALLHAAAVGKVSLSEVYAWTKNPERAREAVEILATESDLGWDESLRATLELPVEQRATNWFGVSSALTPVDVPETRGLFQPDEGEVFNIDDFLDNNGTLYLISPLKAGNEGASVGVLLVMLLDAITEAAHRKAMMQPSGRLDPPLGLVLDELANVFPWPQLPQWCAAGSGEGIQVTSVVQSRSQLRSGWGQDGAQTVWESSGIKIILGGGGADSDLREAIALLDEQTWKTTHASWSTERDESWNENVQMKEGMTVAELRRLPELMALIIVRRARAIAVDLIPWTQKKDVAELVAESKRWHKDHGVSSDPSNPGETYLSMQQRKRVKEKERA</sequence>
<protein>
    <submittedName>
        <fullName evidence="9">Type VI secretion protein</fullName>
    </submittedName>
</protein>
<keyword evidence="10" id="KW-1185">Reference proteome</keyword>
<comment type="subcellular location">
    <subcellularLocation>
        <location evidence="1">Cell membrane</location>
        <topology evidence="1">Multi-pass membrane protein</topology>
    </subcellularLocation>
</comment>
<dbReference type="PANTHER" id="PTHR37937">
    <property type="entry name" value="CONJUGATIVE TRANSFER: DNA TRANSPORT"/>
    <property type="match status" value="1"/>
</dbReference>
<evidence type="ECO:0000256" key="7">
    <source>
        <dbReference type="SAM" id="Phobius"/>
    </source>
</evidence>
<feature type="domain" description="TraD/TraG TraM recognition site" evidence="8">
    <location>
        <begin position="436"/>
        <end position="554"/>
    </location>
</feature>
<reference evidence="9 10" key="1">
    <citation type="submission" date="2014-01" db="EMBL/GenBank/DDBJ databases">
        <title>Draft genome sequence of the multidrug-resistant clinical isolate Dermabacter hominis 1368.</title>
        <authorList>
            <person name="Albersmeier A."/>
            <person name="Bomholt C."/>
            <person name="Glaub A."/>
            <person name="Ruckert C."/>
            <person name="Soriano F."/>
            <person name="Fernandez-Natal I."/>
            <person name="Tauch A."/>
        </authorList>
    </citation>
    <scope>NUCLEOTIDE SEQUENCE [LARGE SCALE GENOMIC DNA]</scope>
    <source>
        <strain evidence="9 10">1368</strain>
    </source>
</reference>
<feature type="compositionally biased region" description="Polar residues" evidence="6">
    <location>
        <begin position="599"/>
        <end position="612"/>
    </location>
</feature>
<evidence type="ECO:0000256" key="6">
    <source>
        <dbReference type="SAM" id="MobiDB-lite"/>
    </source>
</evidence>
<keyword evidence="3 7" id="KW-0812">Transmembrane</keyword>
<name>A0ABR4SJU1_9MICO</name>
<keyword evidence="2" id="KW-1003">Cell membrane</keyword>
<dbReference type="Proteomes" id="UP000030182">
    <property type="component" value="Unassembled WGS sequence"/>
</dbReference>
<feature type="transmembrane region" description="Helical" evidence="7">
    <location>
        <begin position="79"/>
        <end position="101"/>
    </location>
</feature>
<dbReference type="SUPFAM" id="SSF52540">
    <property type="entry name" value="P-loop containing nucleoside triphosphate hydrolases"/>
    <property type="match status" value="1"/>
</dbReference>
<dbReference type="Gene3D" id="3.40.50.300">
    <property type="entry name" value="P-loop containing nucleotide triphosphate hydrolases"/>
    <property type="match status" value="1"/>
</dbReference>
<dbReference type="InterPro" id="IPR051539">
    <property type="entry name" value="T4SS-coupling_protein"/>
</dbReference>
<gene>
    <name evidence="9" type="ORF">DHOM_05005</name>
</gene>
<evidence type="ECO:0000256" key="1">
    <source>
        <dbReference type="ARBA" id="ARBA00004651"/>
    </source>
</evidence>
<dbReference type="InterPro" id="IPR032689">
    <property type="entry name" value="TraG-D_C"/>
</dbReference>
<evidence type="ECO:0000259" key="8">
    <source>
        <dbReference type="Pfam" id="PF12696"/>
    </source>
</evidence>
<proteinExistence type="predicted"/>
<feature type="transmembrane region" description="Helical" evidence="7">
    <location>
        <begin position="49"/>
        <end position="67"/>
    </location>
</feature>
<keyword evidence="4 7" id="KW-1133">Transmembrane helix</keyword>
<evidence type="ECO:0000313" key="9">
    <source>
        <dbReference type="EMBL" id="KDS93458.1"/>
    </source>
</evidence>
<accession>A0ABR4SJU1</accession>
<dbReference type="CDD" id="cd01127">
    <property type="entry name" value="TrwB_TraG_TraD_VirD4"/>
    <property type="match status" value="1"/>
</dbReference>
<evidence type="ECO:0000256" key="2">
    <source>
        <dbReference type="ARBA" id="ARBA00022475"/>
    </source>
</evidence>
<organism evidence="9 10">
    <name type="scientific">Dermabacter hominis 1368</name>
    <dbReference type="NCBI Taxonomy" id="1450519"/>
    <lineage>
        <taxon>Bacteria</taxon>
        <taxon>Bacillati</taxon>
        <taxon>Actinomycetota</taxon>
        <taxon>Actinomycetes</taxon>
        <taxon>Micrococcales</taxon>
        <taxon>Dermabacteraceae</taxon>
        <taxon>Dermabacter</taxon>
    </lineage>
</organism>
<comment type="caution">
    <text evidence="9">The sequence shown here is derived from an EMBL/GenBank/DDBJ whole genome shotgun (WGS) entry which is preliminary data.</text>
</comment>
<dbReference type="PANTHER" id="PTHR37937:SF1">
    <property type="entry name" value="CONJUGATIVE TRANSFER: DNA TRANSPORT"/>
    <property type="match status" value="1"/>
</dbReference>
<evidence type="ECO:0000256" key="4">
    <source>
        <dbReference type="ARBA" id="ARBA00022989"/>
    </source>
</evidence>
<dbReference type="EMBL" id="JDRS01000006">
    <property type="protein sequence ID" value="KDS93458.1"/>
    <property type="molecule type" value="Genomic_DNA"/>
</dbReference>
<dbReference type="InterPro" id="IPR027417">
    <property type="entry name" value="P-loop_NTPase"/>
</dbReference>
<dbReference type="Pfam" id="PF12696">
    <property type="entry name" value="TraG-D_C"/>
    <property type="match status" value="1"/>
</dbReference>